<dbReference type="KEGG" id="ima:PO878_15495"/>
<evidence type="ECO:0000313" key="6">
    <source>
        <dbReference type="Proteomes" id="UP001216390"/>
    </source>
</evidence>
<dbReference type="Pfam" id="PF05118">
    <property type="entry name" value="Asp_Arg_Hydrox"/>
    <property type="match status" value="1"/>
</dbReference>
<evidence type="ECO:0000313" key="5">
    <source>
        <dbReference type="EMBL" id="WCO65906.1"/>
    </source>
</evidence>
<evidence type="ECO:0000259" key="4">
    <source>
        <dbReference type="Pfam" id="PF05118"/>
    </source>
</evidence>
<gene>
    <name evidence="5" type="ORF">PO878_15495</name>
</gene>
<dbReference type="InterPro" id="IPR007803">
    <property type="entry name" value="Asp/Arg/Pro-Hydrxlase"/>
</dbReference>
<dbReference type="EMBL" id="CP116942">
    <property type="protein sequence ID" value="WCO65906.1"/>
    <property type="molecule type" value="Genomic_DNA"/>
</dbReference>
<keyword evidence="2" id="KW-0223">Dioxygenase</keyword>
<evidence type="ECO:0000256" key="3">
    <source>
        <dbReference type="ARBA" id="ARBA00023002"/>
    </source>
</evidence>
<protein>
    <submittedName>
        <fullName evidence="5">Aspartyl/asparaginyl beta-hydroxylase domain-containing protein</fullName>
    </submittedName>
</protein>
<evidence type="ECO:0000256" key="1">
    <source>
        <dbReference type="ARBA" id="ARBA00007730"/>
    </source>
</evidence>
<organism evidence="5 6">
    <name type="scientific">Iamia majanohamensis</name>
    <dbReference type="NCBI Taxonomy" id="467976"/>
    <lineage>
        <taxon>Bacteria</taxon>
        <taxon>Bacillati</taxon>
        <taxon>Actinomycetota</taxon>
        <taxon>Acidimicrobiia</taxon>
        <taxon>Acidimicrobiales</taxon>
        <taxon>Iamiaceae</taxon>
        <taxon>Iamia</taxon>
    </lineage>
</organism>
<name>A0AAE9YDN3_9ACTN</name>
<dbReference type="InterPro" id="IPR051821">
    <property type="entry name" value="Asp/Asn_beta-hydroxylase"/>
</dbReference>
<proteinExistence type="inferred from homology"/>
<dbReference type="GO" id="GO:0051213">
    <property type="term" value="F:dioxygenase activity"/>
    <property type="evidence" value="ECO:0007669"/>
    <property type="project" value="UniProtKB-KW"/>
</dbReference>
<keyword evidence="3" id="KW-0560">Oxidoreductase</keyword>
<dbReference type="GO" id="GO:0016020">
    <property type="term" value="C:membrane"/>
    <property type="evidence" value="ECO:0007669"/>
    <property type="project" value="TreeGrafter"/>
</dbReference>
<feature type="domain" description="Aspartyl/asparaginy/proline hydroxylase" evidence="4">
    <location>
        <begin position="47"/>
        <end position="195"/>
    </location>
</feature>
<dbReference type="SUPFAM" id="SSF51197">
    <property type="entry name" value="Clavaminate synthase-like"/>
    <property type="match status" value="1"/>
</dbReference>
<dbReference type="AlphaFoldDB" id="A0AAE9YDN3"/>
<keyword evidence="6" id="KW-1185">Reference proteome</keyword>
<comment type="similarity">
    <text evidence="1">Belongs to the aspartyl/asparaginyl beta-hydroxylase family.</text>
</comment>
<evidence type="ECO:0000256" key="2">
    <source>
        <dbReference type="ARBA" id="ARBA00022964"/>
    </source>
</evidence>
<accession>A0AAE9YDN3</accession>
<sequence>MGRTEALLGRAVAANTRRMAARASDVDAPNPRPIDDVPWAAALASRHSTVRGEWDRFVADGGRLPRIGDLIAEDQGEEGSWRAGLLVSRGRPVPPLATVFPRTTAALGDVPGLWSALWSVLGPGTVLPAHRGPNGGVLRYHLGVACGDDAALRVGERTVAYRDGTGILFDDTAEHEAWNRGDADRVTLFLEVLRPAPLRIRATNRLVQEVLALDPRYRRAPQRAEEWHRALQPAGAS</sequence>
<reference evidence="5" key="1">
    <citation type="submission" date="2023-01" db="EMBL/GenBank/DDBJ databases">
        <title>The diversity of Class Acidimicrobiia in South China Sea sediment environments and the proposal of Iamia marina sp. nov., a novel species of the genus Iamia.</title>
        <authorList>
            <person name="He Y."/>
            <person name="Tian X."/>
        </authorList>
    </citation>
    <scope>NUCLEOTIDE SEQUENCE</scope>
    <source>
        <strain evidence="5">DSM 19957</strain>
    </source>
</reference>
<dbReference type="RefSeq" id="WP_272735432.1">
    <property type="nucleotide sequence ID" value="NZ_CP116942.1"/>
</dbReference>
<dbReference type="Gene3D" id="2.60.120.330">
    <property type="entry name" value="B-lactam Antibiotic, Isopenicillin N Synthase, Chain"/>
    <property type="match status" value="1"/>
</dbReference>
<dbReference type="PANTHER" id="PTHR46332:SF5">
    <property type="entry name" value="ASPARTATE BETA-HYDROXYLASE DOMAIN CONTAINING 2"/>
    <property type="match status" value="1"/>
</dbReference>
<dbReference type="InterPro" id="IPR027443">
    <property type="entry name" value="IPNS-like_sf"/>
</dbReference>
<dbReference type="PANTHER" id="PTHR46332">
    <property type="entry name" value="ASPARTATE BETA-HYDROXYLASE DOMAIN-CONTAINING PROTEIN 2"/>
    <property type="match status" value="1"/>
</dbReference>
<dbReference type="Proteomes" id="UP001216390">
    <property type="component" value="Chromosome"/>
</dbReference>